<evidence type="ECO:0000313" key="1">
    <source>
        <dbReference type="EMBL" id="MBP3956906.1"/>
    </source>
</evidence>
<dbReference type="EMBL" id="JAGKQQ010000001">
    <property type="protein sequence ID" value="MBP3956906.1"/>
    <property type="molecule type" value="Genomic_DNA"/>
</dbReference>
<proteinExistence type="predicted"/>
<evidence type="ECO:0000313" key="2">
    <source>
        <dbReference type="Proteomes" id="UP000676565"/>
    </source>
</evidence>
<keyword evidence="2" id="KW-1185">Reference proteome</keyword>
<sequence length="577" mass="65923">MLQILTGRFFEGKGKLKEQETEAVLYSNFWFIREINTPVGVLNPARYGTREATAFVFRYVNKYERASDNDPLVLAHSDEAVDQFRALATLWFRALFHPDRAFVEAMTRPYPRGFGGGLVPARYVDRYFNASVECDHEERAGFSTFLNSVLSLPREKYLRVITCIRAFCDSLEALGINYDVAYSLLIYMLEALGKASDDKFTPTWEDYEEGQRKKVDKLCGEMEGDLARRLRETLTSTPHLKLSKRFMDFVSGNVQDSFYTTESVGRTWPIRKSELPRLLKNLYTTRSVYVHELEEVLDESRHIRPEPTDDTTRIRHDPYLTYSGLVRLSRAVLINFINLAPKLDTEQTHWRSQLPGMVSAEWSPEYWIWKTDGFEAKHAKKLFSGVAAHFLDLIPKDGAAMAPIGPVVEIVEGLIPKASKEHQPALLGIYWLYNALIVQKHQRPNWEQTIQGVLEKATDCHMEYLISAILCGGRAGFDAATSERAYREYLQHRHKPQCVWVAGLLEAAVVCHVANLYDEEGKPDDHRRLLGEAVLGTPFNPALQQRLAEARDAGSIIDVDSILGRRIRVEPPINYEI</sequence>
<comment type="caution">
    <text evidence="1">The sequence shown here is derived from an EMBL/GenBank/DDBJ whole genome shotgun (WGS) entry which is preliminary data.</text>
</comment>
<dbReference type="RefSeq" id="WP_210655467.1">
    <property type="nucleotide sequence ID" value="NZ_JAGKQQ010000001.1"/>
</dbReference>
<organism evidence="1 2">
    <name type="scientific">Gemmata palustris</name>
    <dbReference type="NCBI Taxonomy" id="2822762"/>
    <lineage>
        <taxon>Bacteria</taxon>
        <taxon>Pseudomonadati</taxon>
        <taxon>Planctomycetota</taxon>
        <taxon>Planctomycetia</taxon>
        <taxon>Gemmatales</taxon>
        <taxon>Gemmataceae</taxon>
        <taxon>Gemmata</taxon>
    </lineage>
</organism>
<dbReference type="Proteomes" id="UP000676565">
    <property type="component" value="Unassembled WGS sequence"/>
</dbReference>
<reference evidence="1 2" key="1">
    <citation type="submission" date="2021-04" db="EMBL/GenBank/DDBJ databases">
        <authorList>
            <person name="Ivanova A."/>
        </authorList>
    </citation>
    <scope>NUCLEOTIDE SEQUENCE [LARGE SCALE GENOMIC DNA]</scope>
    <source>
        <strain evidence="1 2">G18</strain>
    </source>
</reference>
<name>A0ABS5BTD1_9BACT</name>
<accession>A0ABS5BTD1</accession>
<protein>
    <submittedName>
        <fullName evidence="1">Uncharacterized protein</fullName>
    </submittedName>
</protein>
<gene>
    <name evidence="1" type="ORF">J8F10_16670</name>
</gene>